<feature type="domain" description="DUF7210" evidence="2">
    <location>
        <begin position="3"/>
        <end position="39"/>
    </location>
</feature>
<dbReference type="AlphaFoldDB" id="N6ZW63"/>
<evidence type="ECO:0000313" key="3">
    <source>
        <dbReference type="EMBL" id="ENO98598.1"/>
    </source>
</evidence>
<feature type="region of interest" description="Disordered" evidence="1">
    <location>
        <begin position="1"/>
        <end position="21"/>
    </location>
</feature>
<dbReference type="InterPro" id="IPR055634">
    <property type="entry name" value="DUF7210"/>
</dbReference>
<name>N6ZW63_9RHOO</name>
<keyword evidence="4" id="KW-1185">Reference proteome</keyword>
<comment type="caution">
    <text evidence="3">The sequence shown here is derived from an EMBL/GenBank/DDBJ whole genome shotgun (WGS) entry which is preliminary data.</text>
</comment>
<dbReference type="RefSeq" id="WP_004356603.1">
    <property type="nucleotide sequence ID" value="NZ_AMXF01000008.1"/>
</dbReference>
<dbReference type="Proteomes" id="UP000013047">
    <property type="component" value="Unassembled WGS sequence"/>
</dbReference>
<dbReference type="OrthoDB" id="8909971at2"/>
<dbReference type="Pfam" id="PF23843">
    <property type="entry name" value="DUF7210"/>
    <property type="match status" value="1"/>
</dbReference>
<evidence type="ECO:0000256" key="1">
    <source>
        <dbReference type="SAM" id="MobiDB-lite"/>
    </source>
</evidence>
<protein>
    <recommendedName>
        <fullName evidence="2">DUF7210 domain-containing protein</fullName>
    </recommendedName>
</protein>
<evidence type="ECO:0000259" key="2">
    <source>
        <dbReference type="Pfam" id="PF23843"/>
    </source>
</evidence>
<evidence type="ECO:0000313" key="4">
    <source>
        <dbReference type="Proteomes" id="UP000013047"/>
    </source>
</evidence>
<dbReference type="EMBL" id="AMXF01000008">
    <property type="protein sequence ID" value="ENO98598.1"/>
    <property type="molecule type" value="Genomic_DNA"/>
</dbReference>
<gene>
    <name evidence="3" type="ORF">C667_02798</name>
</gene>
<organism evidence="3 4">
    <name type="scientific">Thauera phenylacetica B4P</name>
    <dbReference type="NCBI Taxonomy" id="1234382"/>
    <lineage>
        <taxon>Bacteria</taxon>
        <taxon>Pseudomonadati</taxon>
        <taxon>Pseudomonadota</taxon>
        <taxon>Betaproteobacteria</taxon>
        <taxon>Rhodocyclales</taxon>
        <taxon>Zoogloeaceae</taxon>
        <taxon>Thauera</taxon>
    </lineage>
</organism>
<feature type="compositionally biased region" description="Basic residues" evidence="1">
    <location>
        <begin position="1"/>
        <end position="15"/>
    </location>
</feature>
<feature type="region of interest" description="Disordered" evidence="1">
    <location>
        <begin position="40"/>
        <end position="60"/>
    </location>
</feature>
<reference evidence="3 4" key="1">
    <citation type="submission" date="2012-09" db="EMBL/GenBank/DDBJ databases">
        <title>Draft Genome Sequences of 6 Strains from Genus Thauera.</title>
        <authorList>
            <person name="Liu B."/>
            <person name="Shapleigh J.P."/>
            <person name="Frostegard A.H."/>
        </authorList>
    </citation>
    <scope>NUCLEOTIDE SEQUENCE [LARGE SCALE GENOMIC DNA]</scope>
    <source>
        <strain evidence="3 4">B4P</strain>
    </source>
</reference>
<sequence length="60" mass="6211">MTRIKLKSAHTHAGRKYPAGAELTMPAPQADWLIGIGVAMPAPPPAAGDEAPAKPPKAKE</sequence>
<proteinExistence type="predicted"/>
<accession>N6ZW63</accession>